<dbReference type="EMBL" id="WNJO01000006">
    <property type="protein sequence ID" value="MTV82303.1"/>
    <property type="molecule type" value="Genomic_DNA"/>
</dbReference>
<dbReference type="AlphaFoldDB" id="A0A7X2XWN4"/>
<evidence type="ECO:0000256" key="1">
    <source>
        <dbReference type="ARBA" id="ARBA00005232"/>
    </source>
</evidence>
<dbReference type="Gene3D" id="3.30.559.10">
    <property type="entry name" value="Chloramphenicol acetyltransferase-like domain"/>
    <property type="match status" value="1"/>
</dbReference>
<comment type="caution">
    <text evidence="6">The sequence shown here is derived from an EMBL/GenBank/DDBJ whole genome shotgun (WGS) entry which is preliminary data.</text>
</comment>
<dbReference type="Gene3D" id="3.30.559.70">
    <property type="entry name" value="Choline/Carnitine o-acyltransferase, domain 2"/>
    <property type="match status" value="1"/>
</dbReference>
<feature type="active site" description="Proton acceptor" evidence="4">
    <location>
        <position position="303"/>
    </location>
</feature>
<evidence type="ECO:0000259" key="5">
    <source>
        <dbReference type="Pfam" id="PF00755"/>
    </source>
</evidence>
<dbReference type="PANTHER" id="PTHR22589">
    <property type="entry name" value="CARNITINE O-ACYLTRANSFERASE"/>
    <property type="match status" value="1"/>
</dbReference>
<gene>
    <name evidence="6" type="ORF">GM612_06510</name>
</gene>
<dbReference type="InterPro" id="IPR042231">
    <property type="entry name" value="Cho/carn_acyl_trans_2"/>
</dbReference>
<dbReference type="GO" id="GO:0016746">
    <property type="term" value="F:acyltransferase activity"/>
    <property type="evidence" value="ECO:0007669"/>
    <property type="project" value="UniProtKB-KW"/>
</dbReference>
<keyword evidence="7" id="KW-1185">Reference proteome</keyword>
<dbReference type="InterPro" id="IPR000542">
    <property type="entry name" value="Carn_acyl_trans"/>
</dbReference>
<accession>A0A7X2XWN4</accession>
<evidence type="ECO:0000256" key="3">
    <source>
        <dbReference type="ARBA" id="ARBA00023315"/>
    </source>
</evidence>
<reference evidence="6 7" key="1">
    <citation type="submission" date="2019-11" db="EMBL/GenBank/DDBJ databases">
        <title>Lactobacillus sp. nov. CRM56-3, isolated from fermented tea leaves.</title>
        <authorList>
            <person name="Phuengjayaem S."/>
            <person name="Tanasupawat S."/>
        </authorList>
    </citation>
    <scope>NUCLEOTIDE SEQUENCE [LARGE SCALE GENOMIC DNA]</scope>
    <source>
        <strain evidence="6 7">CRM56-3</strain>
    </source>
</reference>
<organism evidence="6 7">
    <name type="scientific">Secundilactobacillus folii</name>
    <dbReference type="NCBI Taxonomy" id="2678357"/>
    <lineage>
        <taxon>Bacteria</taxon>
        <taxon>Bacillati</taxon>
        <taxon>Bacillota</taxon>
        <taxon>Bacilli</taxon>
        <taxon>Lactobacillales</taxon>
        <taxon>Lactobacillaceae</taxon>
        <taxon>Secundilactobacillus</taxon>
    </lineage>
</organism>
<evidence type="ECO:0000313" key="6">
    <source>
        <dbReference type="EMBL" id="MTV82303.1"/>
    </source>
</evidence>
<dbReference type="SUPFAM" id="SSF52777">
    <property type="entry name" value="CoA-dependent acyltransferases"/>
    <property type="match status" value="2"/>
</dbReference>
<keyword evidence="3" id="KW-0012">Acyltransferase</keyword>
<sequence>MTGKYTTDLLPQLPKLPLPELDETLKRLSEWAAPLLGEAERDKFADQIKQFQQSDAQELQALLLRNWTETNASWLAPIWRHGYLTDRQPIQSTSNFGLTISPDRLPDLNQIDMAAKLLQNFADQYLAYAKEEVPVETSKTGQAVDMSYYQNFFRTQRQPHSGSDRLQRTRATVTNVEATVIYHQTFYQVRLIDHAGRVSTLHSLTEAFKEIMANAVTDSFFVGAYTGLPRDNAAKLRLHLASDSDNHVNLDRISNSLLVVTLADQETPISLKETLLGPNERVFDKTIQVVIDTSGGLGIAFEHSDIDGVPALNLLKTVVANLSQPADAWDAKGKPHYQQLKWRLDNYTREALAEAQHQNTETARSIQFASNPMTIFGKSDLKALGISPDAFFHTALALAEYKTTGAWRSIYEPVSMRAFYQGRTENARSINVGKRDFAEAFAAGSRDAAVKQLFDHAVTEHTDRVHLAQKGFGVERHLLGLKYMMQQNGGEAAFPDAAEFFNSGFLKQLETDFFSTTGVPYDLIDTFSFAPTSNDGYGIYYGILDDRILLTVSAWDTNPFGAEELLTVIRESLKEVYGWLKAM</sequence>
<evidence type="ECO:0000313" key="7">
    <source>
        <dbReference type="Proteomes" id="UP000466388"/>
    </source>
</evidence>
<comment type="similarity">
    <text evidence="1">Belongs to the carnitine/choline acetyltransferase family.</text>
</comment>
<proteinExistence type="inferred from homology"/>
<dbReference type="PROSITE" id="PS00439">
    <property type="entry name" value="ACYLTRANSF_C_1"/>
    <property type="match status" value="1"/>
</dbReference>
<dbReference type="Pfam" id="PF00755">
    <property type="entry name" value="Carn_acyltransf"/>
    <property type="match status" value="1"/>
</dbReference>
<name>A0A7X2XWN4_9LACO</name>
<feature type="domain" description="Choline/carnitine acyltransferase" evidence="5">
    <location>
        <begin position="16"/>
        <end position="559"/>
    </location>
</feature>
<keyword evidence="2" id="KW-0808">Transferase</keyword>
<dbReference type="RefSeq" id="WP_155431576.1">
    <property type="nucleotide sequence ID" value="NZ_WNJO01000006.1"/>
</dbReference>
<evidence type="ECO:0000256" key="4">
    <source>
        <dbReference type="PIRSR" id="PIRSR600542-1"/>
    </source>
</evidence>
<dbReference type="InterPro" id="IPR039551">
    <property type="entry name" value="Cho/carn_acyl_trans"/>
</dbReference>
<protein>
    <recommendedName>
        <fullName evidence="5">Choline/carnitine acyltransferase domain-containing protein</fullName>
    </recommendedName>
</protein>
<dbReference type="Proteomes" id="UP000466388">
    <property type="component" value="Unassembled WGS sequence"/>
</dbReference>
<dbReference type="InterPro" id="IPR023213">
    <property type="entry name" value="CAT-like_dom_sf"/>
</dbReference>
<evidence type="ECO:0000256" key="2">
    <source>
        <dbReference type="ARBA" id="ARBA00022679"/>
    </source>
</evidence>